<feature type="region of interest" description="Disordered" evidence="1">
    <location>
        <begin position="162"/>
        <end position="261"/>
    </location>
</feature>
<dbReference type="SUPFAM" id="SSF52113">
    <property type="entry name" value="BRCT domain"/>
    <property type="match status" value="1"/>
</dbReference>
<keyword evidence="4" id="KW-1185">Reference proteome</keyword>
<gene>
    <name evidence="3" type="ORF">PHLCEN_2v5067</name>
</gene>
<protein>
    <recommendedName>
        <fullName evidence="2">BRCT domain-containing protein</fullName>
    </recommendedName>
</protein>
<dbReference type="Gene3D" id="3.40.50.10190">
    <property type="entry name" value="BRCT domain"/>
    <property type="match status" value="2"/>
</dbReference>
<reference evidence="3 4" key="1">
    <citation type="submission" date="2018-02" db="EMBL/GenBank/DDBJ databases">
        <title>Genome sequence of the basidiomycete white-rot fungus Phlebia centrifuga.</title>
        <authorList>
            <person name="Granchi Z."/>
            <person name="Peng M."/>
            <person name="de Vries R.P."/>
            <person name="Hilden K."/>
            <person name="Makela M.R."/>
            <person name="Grigoriev I."/>
            <person name="Riley R."/>
        </authorList>
    </citation>
    <scope>NUCLEOTIDE SEQUENCE [LARGE SCALE GENOMIC DNA]</scope>
    <source>
        <strain evidence="3 4">FBCC195</strain>
    </source>
</reference>
<organism evidence="3 4">
    <name type="scientific">Hermanssonia centrifuga</name>
    <dbReference type="NCBI Taxonomy" id="98765"/>
    <lineage>
        <taxon>Eukaryota</taxon>
        <taxon>Fungi</taxon>
        <taxon>Dikarya</taxon>
        <taxon>Basidiomycota</taxon>
        <taxon>Agaricomycotina</taxon>
        <taxon>Agaricomycetes</taxon>
        <taxon>Polyporales</taxon>
        <taxon>Meruliaceae</taxon>
        <taxon>Hermanssonia</taxon>
    </lineage>
</organism>
<evidence type="ECO:0000313" key="3">
    <source>
        <dbReference type="EMBL" id="PSR88716.1"/>
    </source>
</evidence>
<dbReference type="OrthoDB" id="251770at2759"/>
<evidence type="ECO:0000313" key="4">
    <source>
        <dbReference type="Proteomes" id="UP000186601"/>
    </source>
</evidence>
<dbReference type="InterPro" id="IPR001357">
    <property type="entry name" value="BRCT_dom"/>
</dbReference>
<evidence type="ECO:0000256" key="1">
    <source>
        <dbReference type="SAM" id="MobiDB-lite"/>
    </source>
</evidence>
<evidence type="ECO:0000259" key="2">
    <source>
        <dbReference type="PROSITE" id="PS50172"/>
    </source>
</evidence>
<accession>A0A2R6PBV6</accession>
<feature type="compositionally biased region" description="Basic and acidic residues" evidence="1">
    <location>
        <begin position="101"/>
        <end position="112"/>
    </location>
</feature>
<feature type="domain" description="BRCT" evidence="2">
    <location>
        <begin position="1"/>
        <end position="90"/>
    </location>
</feature>
<dbReference type="AlphaFoldDB" id="A0A2R6PBV6"/>
<sequence>MYVRGRFEGLSYVLPVLTTRREEINRLVTKEGGTYVKNIERPVKVTHLLCSTGLDEISEKMKYAEKFNSRKEANISMVWEDWLWDCFSAKAATSPPSTPPLERDSAQPEDRGSSQPRQYNNSESHEHEEEELVSLKRVPAVTLQIWGGMLKHRGFEVTAGKLVRSPSKSQAPPLPAHLEKDSPTKSRPKPKPLTRDKEGSMLASFRRSHSFAPATKDTSTQRRPFGRMPTLPDAALSTSIGEEAEQGRPVASSSRPSLIAEDSSKELKSGIFSEKIFRVVGEARCQTVKLAVEEAGGKFVPEDSDESVDYVVVRLVRYGLVCLKFFRDLTIFLFDPAAASSSERRQMRRNEESIGQNAG</sequence>
<dbReference type="PROSITE" id="PS50172">
    <property type="entry name" value="BRCT"/>
    <property type="match status" value="1"/>
</dbReference>
<dbReference type="STRING" id="98765.A0A2R6PBV6"/>
<comment type="caution">
    <text evidence="3">The sequence shown here is derived from an EMBL/GenBank/DDBJ whole genome shotgun (WGS) entry which is preliminary data.</text>
</comment>
<dbReference type="EMBL" id="MLYV02000503">
    <property type="protein sequence ID" value="PSR88716.1"/>
    <property type="molecule type" value="Genomic_DNA"/>
</dbReference>
<proteinExistence type="predicted"/>
<feature type="region of interest" description="Disordered" evidence="1">
    <location>
        <begin position="92"/>
        <end position="133"/>
    </location>
</feature>
<dbReference type="SMART" id="SM00292">
    <property type="entry name" value="BRCT"/>
    <property type="match status" value="1"/>
</dbReference>
<name>A0A2R6PBV6_9APHY</name>
<dbReference type="Proteomes" id="UP000186601">
    <property type="component" value="Unassembled WGS sequence"/>
</dbReference>
<dbReference type="Pfam" id="PF00533">
    <property type="entry name" value="BRCT"/>
    <property type="match status" value="1"/>
</dbReference>
<dbReference type="InterPro" id="IPR036420">
    <property type="entry name" value="BRCT_dom_sf"/>
</dbReference>